<evidence type="ECO:0000313" key="3">
    <source>
        <dbReference type="Proteomes" id="UP000278222"/>
    </source>
</evidence>
<dbReference type="SUPFAM" id="SSF55729">
    <property type="entry name" value="Acyl-CoA N-acyltransferases (Nat)"/>
    <property type="match status" value="1"/>
</dbReference>
<dbReference type="InterPro" id="IPR016181">
    <property type="entry name" value="Acyl_CoA_acyltransferase"/>
</dbReference>
<sequence>MQQVSEAGLEDRAAWEAMWRANCAHHGAAAMTDAVIDGLWQRILDPDFPMHAAIARDASGAALGLAHYILHPHTFTLRPVCYLEDLWVAADARGQGIGGVLIGHLEARGRAEGWRRIYWVSEPDNAAAIALYQRVARRTDYVQFRIDLGR</sequence>
<dbReference type="RefSeq" id="WP_123691998.1">
    <property type="nucleotide sequence ID" value="NZ_AP019700.1"/>
</dbReference>
<evidence type="ECO:0000313" key="2">
    <source>
        <dbReference type="EMBL" id="ROP84235.1"/>
    </source>
</evidence>
<accession>A0A3N1L4A0</accession>
<proteinExistence type="predicted"/>
<reference evidence="2 3" key="1">
    <citation type="submission" date="2018-11" db="EMBL/GenBank/DDBJ databases">
        <title>Genomic Encyclopedia of Type Strains, Phase IV (KMG-IV): sequencing the most valuable type-strain genomes for metagenomic binning, comparative biology and taxonomic classification.</title>
        <authorList>
            <person name="Goeker M."/>
        </authorList>
    </citation>
    <scope>NUCLEOTIDE SEQUENCE [LARGE SCALE GENOMIC DNA]</scope>
    <source>
        <strain evidence="2 3">DSM 5900</strain>
    </source>
</reference>
<keyword evidence="3" id="KW-1185">Reference proteome</keyword>
<dbReference type="Gene3D" id="3.40.630.30">
    <property type="match status" value="1"/>
</dbReference>
<dbReference type="AlphaFoldDB" id="A0A3N1L4A0"/>
<dbReference type="Pfam" id="PF00583">
    <property type="entry name" value="Acetyltransf_1"/>
    <property type="match status" value="1"/>
</dbReference>
<protein>
    <submittedName>
        <fullName evidence="2">Acetyltransferase (GNAT) family protein</fullName>
    </submittedName>
</protein>
<organism evidence="2 3">
    <name type="scientific">Stella humosa</name>
    <dbReference type="NCBI Taxonomy" id="94"/>
    <lineage>
        <taxon>Bacteria</taxon>
        <taxon>Pseudomonadati</taxon>
        <taxon>Pseudomonadota</taxon>
        <taxon>Alphaproteobacteria</taxon>
        <taxon>Rhodospirillales</taxon>
        <taxon>Stellaceae</taxon>
        <taxon>Stella</taxon>
    </lineage>
</organism>
<comment type="caution">
    <text evidence="2">The sequence shown here is derived from an EMBL/GenBank/DDBJ whole genome shotgun (WGS) entry which is preliminary data.</text>
</comment>
<dbReference type="InterPro" id="IPR000182">
    <property type="entry name" value="GNAT_dom"/>
</dbReference>
<dbReference type="PROSITE" id="PS51186">
    <property type="entry name" value="GNAT"/>
    <property type="match status" value="1"/>
</dbReference>
<evidence type="ECO:0000259" key="1">
    <source>
        <dbReference type="PROSITE" id="PS51186"/>
    </source>
</evidence>
<gene>
    <name evidence="2" type="ORF">EDC65_3583</name>
</gene>
<name>A0A3N1L4A0_9PROT</name>
<dbReference type="PANTHER" id="PTHR43072">
    <property type="entry name" value="N-ACETYLTRANSFERASE"/>
    <property type="match status" value="1"/>
</dbReference>
<dbReference type="EMBL" id="RJKX01000015">
    <property type="protein sequence ID" value="ROP84235.1"/>
    <property type="molecule type" value="Genomic_DNA"/>
</dbReference>
<dbReference type="GO" id="GO:0016747">
    <property type="term" value="F:acyltransferase activity, transferring groups other than amino-acyl groups"/>
    <property type="evidence" value="ECO:0007669"/>
    <property type="project" value="InterPro"/>
</dbReference>
<dbReference type="CDD" id="cd04301">
    <property type="entry name" value="NAT_SF"/>
    <property type="match status" value="1"/>
</dbReference>
<feature type="domain" description="N-acetyltransferase" evidence="1">
    <location>
        <begin position="2"/>
        <end position="150"/>
    </location>
</feature>
<dbReference type="Proteomes" id="UP000278222">
    <property type="component" value="Unassembled WGS sequence"/>
</dbReference>
<dbReference type="OrthoDB" id="9805924at2"/>
<keyword evidence="2" id="KW-0808">Transferase</keyword>